<reference evidence="1" key="1">
    <citation type="submission" date="2020-09" db="EMBL/GenBank/DDBJ databases">
        <title>Genome-Enabled Discovery of Anthraquinone Biosynthesis in Senna tora.</title>
        <authorList>
            <person name="Kang S.-H."/>
            <person name="Pandey R.P."/>
            <person name="Lee C.-M."/>
            <person name="Sim J.-S."/>
            <person name="Jeong J.-T."/>
            <person name="Choi B.-S."/>
            <person name="Jung M."/>
            <person name="Ginzburg D."/>
            <person name="Zhao K."/>
            <person name="Won S.Y."/>
            <person name="Oh T.-J."/>
            <person name="Yu Y."/>
            <person name="Kim N.-H."/>
            <person name="Lee O.R."/>
            <person name="Lee T.-H."/>
            <person name="Bashyal P."/>
            <person name="Kim T.-S."/>
            <person name="Lee W.-H."/>
            <person name="Kawkins C."/>
            <person name="Kim C.-K."/>
            <person name="Kim J.S."/>
            <person name="Ahn B.O."/>
            <person name="Rhee S.Y."/>
            <person name="Sohng J.K."/>
        </authorList>
    </citation>
    <scope>NUCLEOTIDE SEQUENCE</scope>
    <source>
        <tissue evidence="1">Leaf</tissue>
    </source>
</reference>
<dbReference type="EMBL" id="JAAIUW010000003">
    <property type="protein sequence ID" value="KAF7840127.1"/>
    <property type="molecule type" value="Genomic_DNA"/>
</dbReference>
<organism evidence="1 2">
    <name type="scientific">Senna tora</name>
    <dbReference type="NCBI Taxonomy" id="362788"/>
    <lineage>
        <taxon>Eukaryota</taxon>
        <taxon>Viridiplantae</taxon>
        <taxon>Streptophyta</taxon>
        <taxon>Embryophyta</taxon>
        <taxon>Tracheophyta</taxon>
        <taxon>Spermatophyta</taxon>
        <taxon>Magnoliopsida</taxon>
        <taxon>eudicotyledons</taxon>
        <taxon>Gunneridae</taxon>
        <taxon>Pentapetalae</taxon>
        <taxon>rosids</taxon>
        <taxon>fabids</taxon>
        <taxon>Fabales</taxon>
        <taxon>Fabaceae</taxon>
        <taxon>Caesalpinioideae</taxon>
        <taxon>Cassia clade</taxon>
        <taxon>Senna</taxon>
    </lineage>
</organism>
<accession>A0A834X9E4</accession>
<comment type="caution">
    <text evidence="1">The sequence shown here is derived from an EMBL/GenBank/DDBJ whole genome shotgun (WGS) entry which is preliminary data.</text>
</comment>
<sequence length="104" mass="11864">MRRSCIDHQNTLTDPRYASEEGNSADCKADPRFPTEIVLKLHIRPQYVNANSPNNLGVAKSKFQKERIIKKQTKDENLKFVWISENCSCGSIGVNLLSQSKIHY</sequence>
<dbReference type="AlphaFoldDB" id="A0A834X9E4"/>
<keyword evidence="2" id="KW-1185">Reference proteome</keyword>
<dbReference type="Proteomes" id="UP000634136">
    <property type="component" value="Unassembled WGS sequence"/>
</dbReference>
<name>A0A834X9E4_9FABA</name>
<gene>
    <name evidence="1" type="ORF">G2W53_008609</name>
</gene>
<evidence type="ECO:0000313" key="2">
    <source>
        <dbReference type="Proteomes" id="UP000634136"/>
    </source>
</evidence>
<protein>
    <submittedName>
        <fullName evidence="1">Uncharacterized protein</fullName>
    </submittedName>
</protein>
<evidence type="ECO:0000313" key="1">
    <source>
        <dbReference type="EMBL" id="KAF7840127.1"/>
    </source>
</evidence>
<proteinExistence type="predicted"/>